<protein>
    <submittedName>
        <fullName evidence="1">Outer membrane protein/protective antigen OMA87</fullName>
    </submittedName>
</protein>
<dbReference type="STRING" id="1279009.ADICEAN_03286"/>
<keyword evidence="2" id="KW-1185">Reference proteome</keyword>
<organism evidence="1 2">
    <name type="scientific">Cesiribacter andamanensis AMV16</name>
    <dbReference type="NCBI Taxonomy" id="1279009"/>
    <lineage>
        <taxon>Bacteria</taxon>
        <taxon>Pseudomonadati</taxon>
        <taxon>Bacteroidota</taxon>
        <taxon>Cytophagia</taxon>
        <taxon>Cytophagales</taxon>
        <taxon>Cesiribacteraceae</taxon>
        <taxon>Cesiribacter</taxon>
    </lineage>
</organism>
<dbReference type="eggNOG" id="COG4775">
    <property type="taxonomic scope" value="Bacteria"/>
</dbReference>
<reference evidence="1 2" key="1">
    <citation type="journal article" date="2013" name="Genome Announc.">
        <title>Draft Genome Sequence of Cesiribacter andamanensis Strain AMV16T, Isolated from a Soil Sample from a Mud Volcano in the Andaman Islands, India.</title>
        <authorList>
            <person name="Shivaji S."/>
            <person name="Ara S."/>
            <person name="Begum Z."/>
            <person name="Srinivas T.N."/>
            <person name="Singh A."/>
            <person name="Kumar Pinnaka A."/>
        </authorList>
    </citation>
    <scope>NUCLEOTIDE SEQUENCE [LARGE SCALE GENOMIC DNA]</scope>
    <source>
        <strain evidence="1 2">AMV16</strain>
    </source>
</reference>
<gene>
    <name evidence="1" type="ORF">ADICEAN_03286</name>
</gene>
<proteinExistence type="predicted"/>
<dbReference type="Proteomes" id="UP000011910">
    <property type="component" value="Unassembled WGS sequence"/>
</dbReference>
<accession>M7N2X9</accession>
<evidence type="ECO:0000313" key="2">
    <source>
        <dbReference type="Proteomes" id="UP000011910"/>
    </source>
</evidence>
<dbReference type="AlphaFoldDB" id="M7N2X9"/>
<sequence length="647" mass="74001">MILRSQLLVVFCVWLGLCSWSRVGSCASATNYLPGNLLPDAVRPLPEEDTVRRFRPWLVRQLTDTSKEARTQLFYDELKTKFYRNNLTRRLYDLVFVAPNAPAPVVTQSYQEALDYFQQYQGKVIRSVTLRKLPLFGPTVHDTTRTATNWLGRTGNRIHFQTKGWVLDKNLLFEEGEAVEAELFYDNERLLRSLSYIRDARIRLQEVPGQPDAVDVIVITQDVFPLSVSAARGEFSSYQLEVQNNNIFGIGHRLSTGLSFREGGAPSMGYLGAYTVENMAGTFATGTLHAAYTDINKSVGLSLQRPFYTPDIRWAGGLDLQRNERLRVLPNRNPLLDTVVWWSHDWLDLWAAHAIPFRSRQAHPGGREALVLAGRALRLYHHDSPGDRMESRDFFLDRKLWLGSVGWVQRRYRRDAFIYGFGITEDVPLGSLINLTAGFEHQDRESAFVQLSSGWGTYLRRAGYVNLRLAAGQFLGGESRAERRMRYAAADWISPLLPLKRYMLRQMLHLDYMYGDRRYSYEFLSVGDREIRGIRNVFLRGTQRFSASAESIVFSPWQALGFRFAAFAFADLAYLNESPYFSLRGSAVQGYGLGLRVRNENLTFKTFQVRAAWYPGPYGGFALTIRGNPGAVFQDFRIDRPEIIPFQ</sequence>
<evidence type="ECO:0000313" key="1">
    <source>
        <dbReference type="EMBL" id="EMR01581.1"/>
    </source>
</evidence>
<dbReference type="Gene3D" id="3.10.20.310">
    <property type="entry name" value="membrane protein fhac"/>
    <property type="match status" value="1"/>
</dbReference>
<dbReference type="EMBL" id="AODQ01000104">
    <property type="protein sequence ID" value="EMR01581.1"/>
    <property type="molecule type" value="Genomic_DNA"/>
</dbReference>
<comment type="caution">
    <text evidence="1">The sequence shown here is derived from an EMBL/GenBank/DDBJ whole genome shotgun (WGS) entry which is preliminary data.</text>
</comment>
<name>M7N2X9_9BACT</name>